<dbReference type="SUPFAM" id="SSF51735">
    <property type="entry name" value="NAD(P)-binding Rossmann-fold domains"/>
    <property type="match status" value="1"/>
</dbReference>
<dbReference type="Pfam" id="PF00106">
    <property type="entry name" value="adh_short"/>
    <property type="match status" value="1"/>
</dbReference>
<evidence type="ECO:0000313" key="1">
    <source>
        <dbReference type="EMBL" id="SIT53588.1"/>
    </source>
</evidence>
<dbReference type="Gene3D" id="3.40.50.720">
    <property type="entry name" value="NAD(P)-binding Rossmann-like Domain"/>
    <property type="match status" value="1"/>
</dbReference>
<dbReference type="AlphaFoldDB" id="A0A1R3V161"/>
<dbReference type="InterPro" id="IPR002347">
    <property type="entry name" value="SDR_fam"/>
</dbReference>
<reference evidence="2" key="1">
    <citation type="submission" date="2017-01" db="EMBL/GenBank/DDBJ databases">
        <authorList>
            <person name="Brunel B."/>
        </authorList>
    </citation>
    <scope>NUCLEOTIDE SEQUENCE [LARGE SCALE GENOMIC DNA]</scope>
</reference>
<gene>
    <name evidence="1" type="ORF">BQ8794_130072</name>
</gene>
<dbReference type="RefSeq" id="WP_210189812.1">
    <property type="nucleotide sequence ID" value="NZ_FTPD01000005.1"/>
</dbReference>
<name>A0A1R3V161_9HYPH</name>
<keyword evidence="2" id="KW-1185">Reference proteome</keyword>
<organism evidence="1 2">
    <name type="scientific">Mesorhizobium prunaredense</name>
    <dbReference type="NCBI Taxonomy" id="1631249"/>
    <lineage>
        <taxon>Bacteria</taxon>
        <taxon>Pseudomonadati</taxon>
        <taxon>Pseudomonadota</taxon>
        <taxon>Alphaproteobacteria</taxon>
        <taxon>Hyphomicrobiales</taxon>
        <taxon>Phyllobacteriaceae</taxon>
        <taxon>Mesorhizobium</taxon>
    </lineage>
</organism>
<dbReference type="STRING" id="1631249.BQ8794_130072"/>
<protein>
    <submittedName>
        <fullName evidence="1">Uncharacterized protein</fullName>
    </submittedName>
</protein>
<proteinExistence type="predicted"/>
<dbReference type="Proteomes" id="UP000188388">
    <property type="component" value="Unassembled WGS sequence"/>
</dbReference>
<dbReference type="EMBL" id="FTPD01000005">
    <property type="protein sequence ID" value="SIT53588.1"/>
    <property type="molecule type" value="Genomic_DNA"/>
</dbReference>
<dbReference type="InterPro" id="IPR036291">
    <property type="entry name" value="NAD(P)-bd_dom_sf"/>
</dbReference>
<sequence>MLITGTGGGLGRVAAQTFAREGAKVVGCDIKVDTNNETVQLVRRAGGELNR</sequence>
<evidence type="ECO:0000313" key="2">
    <source>
        <dbReference type="Proteomes" id="UP000188388"/>
    </source>
</evidence>
<accession>A0A1R3V161</accession>